<sequence length="88" mass="9570">MSPEPAGQLTRQMDLTPLKKMVMPLSTPVSQEVAAIPHSPPKSAVLAALSSDEIMLLLSSPAKLREAIILNELLQPPLSLRGKRSRLY</sequence>
<evidence type="ECO:0000313" key="2">
    <source>
        <dbReference type="Proteomes" id="UP000010798"/>
    </source>
</evidence>
<dbReference type="Proteomes" id="UP000010798">
    <property type="component" value="Chromosome"/>
</dbReference>
<dbReference type="AlphaFoldDB" id="L0DAV3"/>
<dbReference type="EMBL" id="CP003364">
    <property type="protein sequence ID" value="AGA25801.1"/>
    <property type="molecule type" value="Genomic_DNA"/>
</dbReference>
<organism evidence="1 2">
    <name type="scientific">Singulisphaera acidiphila (strain ATCC BAA-1392 / DSM 18658 / VKM B-2454 / MOB10)</name>
    <dbReference type="NCBI Taxonomy" id="886293"/>
    <lineage>
        <taxon>Bacteria</taxon>
        <taxon>Pseudomonadati</taxon>
        <taxon>Planctomycetota</taxon>
        <taxon>Planctomycetia</taxon>
        <taxon>Isosphaerales</taxon>
        <taxon>Isosphaeraceae</taxon>
        <taxon>Singulisphaera</taxon>
    </lineage>
</organism>
<proteinExistence type="predicted"/>
<name>L0DAV3_SINAD</name>
<protein>
    <submittedName>
        <fullName evidence="1">Uncharacterized protein</fullName>
    </submittedName>
</protein>
<keyword evidence="2" id="KW-1185">Reference proteome</keyword>
<reference evidence="1 2" key="1">
    <citation type="submission" date="2012-02" db="EMBL/GenBank/DDBJ databases">
        <title>Complete sequence of chromosome of Singulisphaera acidiphila DSM 18658.</title>
        <authorList>
            <consortium name="US DOE Joint Genome Institute (JGI-PGF)"/>
            <person name="Lucas S."/>
            <person name="Copeland A."/>
            <person name="Lapidus A."/>
            <person name="Glavina del Rio T."/>
            <person name="Dalin E."/>
            <person name="Tice H."/>
            <person name="Bruce D."/>
            <person name="Goodwin L."/>
            <person name="Pitluck S."/>
            <person name="Peters L."/>
            <person name="Ovchinnikova G."/>
            <person name="Chertkov O."/>
            <person name="Kyrpides N."/>
            <person name="Mavromatis K."/>
            <person name="Ivanova N."/>
            <person name="Brettin T."/>
            <person name="Detter J.C."/>
            <person name="Han C."/>
            <person name="Larimer F."/>
            <person name="Land M."/>
            <person name="Hauser L."/>
            <person name="Markowitz V."/>
            <person name="Cheng J.-F."/>
            <person name="Hugenholtz P."/>
            <person name="Woyke T."/>
            <person name="Wu D."/>
            <person name="Tindall B."/>
            <person name="Pomrenke H."/>
            <person name="Brambilla E."/>
            <person name="Klenk H.-P."/>
            <person name="Eisen J.A."/>
        </authorList>
    </citation>
    <scope>NUCLEOTIDE SEQUENCE [LARGE SCALE GENOMIC DNA]</scope>
    <source>
        <strain evidence="2">ATCC BAA-1392 / DSM 18658 / VKM B-2454 / MOB10</strain>
    </source>
</reference>
<dbReference type="KEGG" id="saci:Sinac_1418"/>
<evidence type="ECO:0000313" key="1">
    <source>
        <dbReference type="EMBL" id="AGA25801.1"/>
    </source>
</evidence>
<gene>
    <name evidence="1" type="ordered locus">Sinac_1418</name>
</gene>
<accession>L0DAV3</accession>
<dbReference type="HOGENOM" id="CLU_2467328_0_0_0"/>